<organism evidence="1 2">
    <name type="scientific">Oculimacula yallundae</name>
    <dbReference type="NCBI Taxonomy" id="86028"/>
    <lineage>
        <taxon>Eukaryota</taxon>
        <taxon>Fungi</taxon>
        <taxon>Dikarya</taxon>
        <taxon>Ascomycota</taxon>
        <taxon>Pezizomycotina</taxon>
        <taxon>Leotiomycetes</taxon>
        <taxon>Helotiales</taxon>
        <taxon>Ploettnerulaceae</taxon>
        <taxon>Oculimacula</taxon>
    </lineage>
</organism>
<evidence type="ECO:0000313" key="2">
    <source>
        <dbReference type="Proteomes" id="UP001595075"/>
    </source>
</evidence>
<accession>A0ABR4CDH0</accession>
<protein>
    <submittedName>
        <fullName evidence="1">Uncharacterized protein</fullName>
    </submittedName>
</protein>
<keyword evidence="2" id="KW-1185">Reference proteome</keyword>
<dbReference type="Proteomes" id="UP001595075">
    <property type="component" value="Unassembled WGS sequence"/>
</dbReference>
<proteinExistence type="predicted"/>
<evidence type="ECO:0000313" key="1">
    <source>
        <dbReference type="EMBL" id="KAL2067148.1"/>
    </source>
</evidence>
<comment type="caution">
    <text evidence="1">The sequence shown here is derived from an EMBL/GenBank/DDBJ whole genome shotgun (WGS) entry which is preliminary data.</text>
</comment>
<reference evidence="1 2" key="1">
    <citation type="journal article" date="2024" name="Commun. Biol.">
        <title>Comparative genomic analysis of thermophilic fungi reveals convergent evolutionary adaptations and gene losses.</title>
        <authorList>
            <person name="Steindorff A.S."/>
            <person name="Aguilar-Pontes M.V."/>
            <person name="Robinson A.J."/>
            <person name="Andreopoulos B."/>
            <person name="LaButti K."/>
            <person name="Kuo A."/>
            <person name="Mondo S."/>
            <person name="Riley R."/>
            <person name="Otillar R."/>
            <person name="Haridas S."/>
            <person name="Lipzen A."/>
            <person name="Grimwood J."/>
            <person name="Schmutz J."/>
            <person name="Clum A."/>
            <person name="Reid I.D."/>
            <person name="Moisan M.C."/>
            <person name="Butler G."/>
            <person name="Nguyen T.T.M."/>
            <person name="Dewar K."/>
            <person name="Conant G."/>
            <person name="Drula E."/>
            <person name="Henrissat B."/>
            <person name="Hansel C."/>
            <person name="Singer S."/>
            <person name="Hutchinson M.I."/>
            <person name="de Vries R.P."/>
            <person name="Natvig D.O."/>
            <person name="Powell A.J."/>
            <person name="Tsang A."/>
            <person name="Grigoriev I.V."/>
        </authorList>
    </citation>
    <scope>NUCLEOTIDE SEQUENCE [LARGE SCALE GENOMIC DNA]</scope>
    <source>
        <strain evidence="1 2">CBS 494.80</strain>
    </source>
</reference>
<sequence length="134" mass="15043">MPCCHAPKSHVEAQRTFPSSYLLAVYSRMHTYNELSRLERHHLQYSILLSKRLGYPPHLGTVSIPLLKTPPSLQAPEQITHDLHRIPSSSECIRHHEPTKCHPLTTCLPASIAEPSILSGLKADSDKHMHFIGA</sequence>
<gene>
    <name evidence="1" type="ORF">VTL71DRAFT_1572</name>
</gene>
<dbReference type="EMBL" id="JAZHXI010000010">
    <property type="protein sequence ID" value="KAL2067148.1"/>
    <property type="molecule type" value="Genomic_DNA"/>
</dbReference>
<name>A0ABR4CDH0_9HELO</name>